<dbReference type="RefSeq" id="WP_208239080.1">
    <property type="nucleotide sequence ID" value="NZ_JAGEPF010000005.1"/>
</dbReference>
<keyword evidence="2" id="KW-1185">Reference proteome</keyword>
<evidence type="ECO:0000313" key="2">
    <source>
        <dbReference type="Proteomes" id="UP000680206"/>
    </source>
</evidence>
<name>A0ABS3RLX8_9ACTN</name>
<protein>
    <submittedName>
        <fullName evidence="1">Uncharacterized protein</fullName>
    </submittedName>
</protein>
<reference evidence="1 2" key="1">
    <citation type="submission" date="2021-03" db="EMBL/GenBank/DDBJ databases">
        <title>Actinomadura violae sp. nov., isolated from lichen in Thailand.</title>
        <authorList>
            <person name="Kanchanasin P."/>
            <person name="Saeng-In P."/>
            <person name="Phongsopitanun W."/>
            <person name="Yuki M."/>
            <person name="Kudo T."/>
            <person name="Ohkuma M."/>
            <person name="Tanasupawat S."/>
        </authorList>
    </citation>
    <scope>NUCLEOTIDE SEQUENCE [LARGE SCALE GENOMIC DNA]</scope>
    <source>
        <strain evidence="1 2">LCR2-06</strain>
    </source>
</reference>
<proteinExistence type="predicted"/>
<evidence type="ECO:0000313" key="1">
    <source>
        <dbReference type="EMBL" id="MBO2457754.1"/>
    </source>
</evidence>
<comment type="caution">
    <text evidence="1">The sequence shown here is derived from an EMBL/GenBank/DDBJ whole genome shotgun (WGS) entry which is preliminary data.</text>
</comment>
<gene>
    <name evidence="1" type="ORF">J4709_09220</name>
</gene>
<organism evidence="1 2">
    <name type="scientific">Actinomadura violacea</name>
    <dbReference type="NCBI Taxonomy" id="2819934"/>
    <lineage>
        <taxon>Bacteria</taxon>
        <taxon>Bacillati</taxon>
        <taxon>Actinomycetota</taxon>
        <taxon>Actinomycetes</taxon>
        <taxon>Streptosporangiales</taxon>
        <taxon>Thermomonosporaceae</taxon>
        <taxon>Actinomadura</taxon>
    </lineage>
</organism>
<dbReference type="Proteomes" id="UP000680206">
    <property type="component" value="Unassembled WGS sequence"/>
</dbReference>
<sequence length="215" mass="22581">MTVDPGTLRTTRRSLHGVAEQLLAGPQYRESGTIRLRVLADGFATVGASGLRVAGAELVAGDRAIPLNGATCGEMATAAGIEAGAPQGLYKDGSGVGADETLGVDAGAAAHIEECFARGNEALVRFAPDVVPVLWPEHFDLAITLDEVNYGISPGDDFLGEPYAYAGPWEPRQGAFWNASFGAARPVRLLPGATALHDFFMEARDRAAHDPARRP</sequence>
<dbReference type="EMBL" id="JAGEPF010000005">
    <property type="protein sequence ID" value="MBO2457754.1"/>
    <property type="molecule type" value="Genomic_DNA"/>
</dbReference>
<accession>A0ABS3RLX8</accession>